<reference evidence="2" key="2">
    <citation type="submission" date="2011-02" db="EMBL/GenBank/DDBJ databases">
        <authorList>
            <person name="MacLean D."/>
        </authorList>
    </citation>
    <scope>NUCLEOTIDE SEQUENCE</scope>
</reference>
<dbReference type="HOGENOM" id="CLU_2417779_0_0_1"/>
<dbReference type="AlphaFoldDB" id="F0X2X5"/>
<keyword evidence="1" id="KW-0732">Signal</keyword>
<dbReference type="EMBL" id="FR825447">
    <property type="protein sequence ID" value="CCA28329.1"/>
    <property type="molecule type" value="Genomic_DNA"/>
</dbReference>
<feature type="signal peptide" evidence="1">
    <location>
        <begin position="1"/>
        <end position="21"/>
    </location>
</feature>
<proteinExistence type="predicted"/>
<organism evidence="2">
    <name type="scientific">Albugo laibachii Nc14</name>
    <dbReference type="NCBI Taxonomy" id="890382"/>
    <lineage>
        <taxon>Eukaryota</taxon>
        <taxon>Sar</taxon>
        <taxon>Stramenopiles</taxon>
        <taxon>Oomycota</taxon>
        <taxon>Peronosporomycetes</taxon>
        <taxon>Albuginales</taxon>
        <taxon>Albuginaceae</taxon>
        <taxon>Albugo</taxon>
    </lineage>
</organism>
<feature type="chain" id="PRO_5003263693" evidence="1">
    <location>
        <begin position="22"/>
        <end position="92"/>
    </location>
</feature>
<protein>
    <submittedName>
        <fullName evidence="2">AlNc14C2288G13205 protein</fullName>
    </submittedName>
</protein>
<name>F0X2X5_9STRA</name>
<evidence type="ECO:0000256" key="1">
    <source>
        <dbReference type="SAM" id="SignalP"/>
    </source>
</evidence>
<sequence>MRFSILLVLSFCTAGVTTVNGARYVKSPVMQRQLACGGIENPCTDLSDPPGHANCPGMKNPCSGVAYPPGHPNCAVYSKCKRGIKGQRNPSP</sequence>
<accession>F0X2X5</accession>
<evidence type="ECO:0000313" key="2">
    <source>
        <dbReference type="EMBL" id="CCA28329.1"/>
    </source>
</evidence>
<reference evidence="2" key="1">
    <citation type="journal article" date="2011" name="PLoS Biol.">
        <title>Gene gain and loss during evolution of obligate parasitism in the white rust pathogen of Arabidopsis thaliana.</title>
        <authorList>
            <person name="Kemen E."/>
            <person name="Gardiner A."/>
            <person name="Schultz-Larsen T."/>
            <person name="Kemen A.C."/>
            <person name="Balmuth A.L."/>
            <person name="Robert-Seilaniantz A."/>
            <person name="Bailey K."/>
            <person name="Holub E."/>
            <person name="Studholme D.J."/>
            <person name="Maclean D."/>
            <person name="Jones J.D."/>
        </authorList>
    </citation>
    <scope>NUCLEOTIDE SEQUENCE</scope>
</reference>
<gene>
    <name evidence="2" type="primary">AlNc14C2288G13205</name>
    <name evidence="2" type="ORF">ALNC14_144730</name>
</gene>